<dbReference type="InterPro" id="IPR001841">
    <property type="entry name" value="Znf_RING"/>
</dbReference>
<organism evidence="8 9">
    <name type="scientific">Monopterus albus</name>
    <name type="common">Swamp eel</name>
    <dbReference type="NCBI Taxonomy" id="43700"/>
    <lineage>
        <taxon>Eukaryota</taxon>
        <taxon>Metazoa</taxon>
        <taxon>Chordata</taxon>
        <taxon>Craniata</taxon>
        <taxon>Vertebrata</taxon>
        <taxon>Euteleostomi</taxon>
        <taxon>Actinopterygii</taxon>
        <taxon>Neopterygii</taxon>
        <taxon>Teleostei</taxon>
        <taxon>Neoteleostei</taxon>
        <taxon>Acanthomorphata</taxon>
        <taxon>Anabantaria</taxon>
        <taxon>Synbranchiformes</taxon>
        <taxon>Synbranchidae</taxon>
        <taxon>Monopterus</taxon>
    </lineage>
</organism>
<keyword evidence="3" id="KW-0862">Zinc</keyword>
<dbReference type="InterPro" id="IPR047157">
    <property type="entry name" value="PHRF1/Atg35"/>
</dbReference>
<feature type="region of interest" description="Disordered" evidence="5">
    <location>
        <begin position="1"/>
        <end position="97"/>
    </location>
</feature>
<evidence type="ECO:0000313" key="9">
    <source>
        <dbReference type="Proteomes" id="UP000261600"/>
    </source>
</evidence>
<dbReference type="Gene3D" id="2.30.30.1150">
    <property type="match status" value="1"/>
</dbReference>
<feature type="compositionally biased region" description="Acidic residues" evidence="5">
    <location>
        <begin position="29"/>
        <end position="72"/>
    </location>
</feature>
<dbReference type="CDD" id="cd16635">
    <property type="entry name" value="mRING-HC-C3HC3D_PHRF1"/>
    <property type="match status" value="1"/>
</dbReference>
<accession>A0A3Q3QMS8</accession>
<evidence type="ECO:0000256" key="4">
    <source>
        <dbReference type="PROSITE-ProRule" id="PRU00175"/>
    </source>
</evidence>
<dbReference type="GO" id="GO:0008270">
    <property type="term" value="F:zinc ion binding"/>
    <property type="evidence" value="ECO:0007669"/>
    <property type="project" value="UniProtKB-KW"/>
</dbReference>
<reference evidence="8" key="2">
    <citation type="submission" date="2025-09" db="UniProtKB">
        <authorList>
            <consortium name="Ensembl"/>
        </authorList>
    </citation>
    <scope>IDENTIFICATION</scope>
</reference>
<dbReference type="PANTHER" id="PTHR12618:SF20">
    <property type="entry name" value="PHD AND RING FINGER DOMAIN-CONTAINING PROTEIN 1"/>
    <property type="match status" value="1"/>
</dbReference>
<proteinExistence type="predicted"/>
<feature type="domain" description="RING-type" evidence="7">
    <location>
        <begin position="102"/>
        <end position="143"/>
    </location>
</feature>
<keyword evidence="9" id="KW-1185">Reference proteome</keyword>
<dbReference type="InterPro" id="IPR019786">
    <property type="entry name" value="Zinc_finger_PHD-type_CS"/>
</dbReference>
<dbReference type="SUPFAM" id="SSF57903">
    <property type="entry name" value="FYVE/PHD zinc finger"/>
    <property type="match status" value="1"/>
</dbReference>
<dbReference type="InterPro" id="IPR017907">
    <property type="entry name" value="Znf_RING_CS"/>
</dbReference>
<dbReference type="Pfam" id="PF00628">
    <property type="entry name" value="PHD"/>
    <property type="match status" value="1"/>
</dbReference>
<evidence type="ECO:0000259" key="7">
    <source>
        <dbReference type="PROSITE" id="PS50089"/>
    </source>
</evidence>
<dbReference type="InterPro" id="IPR001965">
    <property type="entry name" value="Znf_PHD"/>
</dbReference>
<name>A0A3Q3QMS8_MONAL</name>
<dbReference type="CDD" id="cd15536">
    <property type="entry name" value="PHD_PHRF1"/>
    <property type="match status" value="1"/>
</dbReference>
<sequence length="246" mass="27460">MDEEDSQDDKFNRSMSRSKGKGAVWAISDDSDNIEEESEEGESDSGEEEDEDHLDGEEEEEEGNEEDDEENKEEGTKPEDGAYGGTSADHAGMSSDEDSEKCPICLNSFSSQPVATPESCEHYFCLDCILEWTKNANSCPVDRIAFKSIYLRKCYGGKVKKMITVQKPEKKGQEETIDLELEQTSCEVCGSSDREDCLLLCDSCDAGYHMECLTPPLDSVPVEEWFCPECEANNHRSSNLLSYLTS</sequence>
<evidence type="ECO:0000256" key="5">
    <source>
        <dbReference type="SAM" id="MobiDB-lite"/>
    </source>
</evidence>
<dbReference type="Gene3D" id="3.30.40.10">
    <property type="entry name" value="Zinc/RING finger domain, C3HC4 (zinc finger)"/>
    <property type="match status" value="1"/>
</dbReference>
<evidence type="ECO:0000256" key="2">
    <source>
        <dbReference type="ARBA" id="ARBA00022771"/>
    </source>
</evidence>
<evidence type="ECO:0000259" key="6">
    <source>
        <dbReference type="PROSITE" id="PS50016"/>
    </source>
</evidence>
<dbReference type="PROSITE" id="PS50016">
    <property type="entry name" value="ZF_PHD_2"/>
    <property type="match status" value="1"/>
</dbReference>
<dbReference type="InterPro" id="IPR011011">
    <property type="entry name" value="Znf_FYVE_PHD"/>
</dbReference>
<dbReference type="PROSITE" id="PS01359">
    <property type="entry name" value="ZF_PHD_1"/>
    <property type="match status" value="1"/>
</dbReference>
<dbReference type="InterPro" id="IPR013083">
    <property type="entry name" value="Znf_RING/FYVE/PHD"/>
</dbReference>
<evidence type="ECO:0000313" key="8">
    <source>
        <dbReference type="Ensembl" id="ENSMALP00000015996.1"/>
    </source>
</evidence>
<dbReference type="SUPFAM" id="SSF57850">
    <property type="entry name" value="RING/U-box"/>
    <property type="match status" value="1"/>
</dbReference>
<dbReference type="SMART" id="SM00184">
    <property type="entry name" value="RING"/>
    <property type="match status" value="2"/>
</dbReference>
<evidence type="ECO:0000256" key="1">
    <source>
        <dbReference type="ARBA" id="ARBA00022723"/>
    </source>
</evidence>
<dbReference type="Ensembl" id="ENSMALT00000016315.1">
    <property type="protein sequence ID" value="ENSMALP00000015996.1"/>
    <property type="gene ID" value="ENSMALG00000011212.1"/>
</dbReference>
<evidence type="ECO:0000256" key="3">
    <source>
        <dbReference type="ARBA" id="ARBA00022833"/>
    </source>
</evidence>
<dbReference type="Proteomes" id="UP000261600">
    <property type="component" value="Unplaced"/>
</dbReference>
<dbReference type="AlphaFoldDB" id="A0A3Q3QMS8"/>
<evidence type="ECO:0008006" key="10">
    <source>
        <dbReference type="Google" id="ProtNLM"/>
    </source>
</evidence>
<dbReference type="PROSITE" id="PS00518">
    <property type="entry name" value="ZF_RING_1"/>
    <property type="match status" value="1"/>
</dbReference>
<protein>
    <recommendedName>
        <fullName evidence="10">PHD and ring finger domains 1</fullName>
    </recommendedName>
</protein>
<keyword evidence="2 4" id="KW-0863">Zinc-finger</keyword>
<dbReference type="InterPro" id="IPR019787">
    <property type="entry name" value="Znf_PHD-finger"/>
</dbReference>
<dbReference type="PANTHER" id="PTHR12618">
    <property type="entry name" value="PHD AND RING FINGER DOMAIN-CONTAINING PROTEIN 1"/>
    <property type="match status" value="1"/>
</dbReference>
<dbReference type="STRING" id="43700.ENSMALP00000015996"/>
<dbReference type="PROSITE" id="PS50089">
    <property type="entry name" value="ZF_RING_2"/>
    <property type="match status" value="1"/>
</dbReference>
<feature type="domain" description="PHD-type" evidence="6">
    <location>
        <begin position="183"/>
        <end position="233"/>
    </location>
</feature>
<dbReference type="SMART" id="SM00249">
    <property type="entry name" value="PHD"/>
    <property type="match status" value="1"/>
</dbReference>
<dbReference type="Pfam" id="PF13639">
    <property type="entry name" value="zf-RING_2"/>
    <property type="match status" value="1"/>
</dbReference>
<reference evidence="8" key="1">
    <citation type="submission" date="2025-08" db="UniProtKB">
        <authorList>
            <consortium name="Ensembl"/>
        </authorList>
    </citation>
    <scope>IDENTIFICATION</scope>
</reference>
<keyword evidence="1" id="KW-0479">Metal-binding</keyword>